<organism evidence="1 2">
    <name type="scientific">Amycolatopsis dendrobii</name>
    <dbReference type="NCBI Taxonomy" id="2760662"/>
    <lineage>
        <taxon>Bacteria</taxon>
        <taxon>Bacillati</taxon>
        <taxon>Actinomycetota</taxon>
        <taxon>Actinomycetes</taxon>
        <taxon>Pseudonocardiales</taxon>
        <taxon>Pseudonocardiaceae</taxon>
        <taxon>Amycolatopsis</taxon>
    </lineage>
</organism>
<dbReference type="Proteomes" id="UP000526734">
    <property type="component" value="Unassembled WGS sequence"/>
</dbReference>
<keyword evidence="2" id="KW-1185">Reference proteome</keyword>
<dbReference type="EMBL" id="JACGZW010000004">
    <property type="protein sequence ID" value="MBB1154005.1"/>
    <property type="molecule type" value="Genomic_DNA"/>
</dbReference>
<comment type="caution">
    <text evidence="1">The sequence shown here is derived from an EMBL/GenBank/DDBJ whole genome shotgun (WGS) entry which is preliminary data.</text>
</comment>
<evidence type="ECO:0000313" key="2">
    <source>
        <dbReference type="Proteomes" id="UP000526734"/>
    </source>
</evidence>
<sequence length="399" mass="41199">MTSNASGTGAWTLQQRNNARQGRALAQSLFLGASQNAPLSANRSGVLSTASDGTQAYDFRVTVASGLTMTVQPGSAIVNRAGQGPYPAWRVPAAVNVTCDPAPATNPRNDLVVLRVYDAALGDVVPAEGPVAIQVITGSPGPTPVDPVTADATGTVTNWATAPVGSQAAGGGVGIILARAQVSTGGVITLTDLRRSTGLIGGVRVLLPGDSLTDPSYMPGDIAWFNGHRYWDGTAWQELSSSLGYAKGLIAKTVYNSEGVFDTQTETVGDGASFTFDPARSYQFDWQGTISATADRPYMSIGWRIANGGTVTNTSPLMYSTLLPIQGNGKFDKAHLTCPISGAAIAALGISAGTVRAAITHYITAGNGGSGWQVRGDNGVSPALPNKRHFAVFDTGLSR</sequence>
<evidence type="ECO:0000313" key="1">
    <source>
        <dbReference type="EMBL" id="MBB1154005.1"/>
    </source>
</evidence>
<name>A0A7W3ZAA5_9PSEU</name>
<dbReference type="RefSeq" id="WP_182891095.1">
    <property type="nucleotide sequence ID" value="NZ_JACGZW010000004.1"/>
</dbReference>
<gene>
    <name evidence="1" type="ORF">H4281_12755</name>
</gene>
<proteinExistence type="predicted"/>
<protein>
    <submittedName>
        <fullName evidence="1">Uncharacterized protein</fullName>
    </submittedName>
</protein>
<reference evidence="1 2" key="1">
    <citation type="submission" date="2020-08" db="EMBL/GenBank/DDBJ databases">
        <title>Amycolatopsis sp. nov. DR6-1 isolated from Dendrobium heterocarpum.</title>
        <authorList>
            <person name="Tedsree N."/>
            <person name="Kuncharoen N."/>
            <person name="Likhitwitayawuid K."/>
            <person name="Tanasupawat S."/>
        </authorList>
    </citation>
    <scope>NUCLEOTIDE SEQUENCE [LARGE SCALE GENOMIC DNA]</scope>
    <source>
        <strain evidence="1 2">DR6-1</strain>
    </source>
</reference>
<dbReference type="AlphaFoldDB" id="A0A7W3ZAA5"/>
<accession>A0A7W3ZAA5</accession>